<protein>
    <submittedName>
        <fullName evidence="1">Uncharacterized protein</fullName>
    </submittedName>
</protein>
<comment type="caution">
    <text evidence="1">The sequence shown here is derived from an EMBL/GenBank/DDBJ whole genome shotgun (WGS) entry which is preliminary data.</text>
</comment>
<organism evidence="1 2">
    <name type="scientific">Glycine soja</name>
    <name type="common">Wild soybean</name>
    <dbReference type="NCBI Taxonomy" id="3848"/>
    <lineage>
        <taxon>Eukaryota</taxon>
        <taxon>Viridiplantae</taxon>
        <taxon>Streptophyta</taxon>
        <taxon>Embryophyta</taxon>
        <taxon>Tracheophyta</taxon>
        <taxon>Spermatophyta</taxon>
        <taxon>Magnoliopsida</taxon>
        <taxon>eudicotyledons</taxon>
        <taxon>Gunneridae</taxon>
        <taxon>Pentapetalae</taxon>
        <taxon>rosids</taxon>
        <taxon>fabids</taxon>
        <taxon>Fabales</taxon>
        <taxon>Fabaceae</taxon>
        <taxon>Papilionoideae</taxon>
        <taxon>50 kb inversion clade</taxon>
        <taxon>NPAAA clade</taxon>
        <taxon>indigoferoid/millettioid clade</taxon>
        <taxon>Phaseoleae</taxon>
        <taxon>Glycine</taxon>
        <taxon>Glycine subgen. Soja</taxon>
    </lineage>
</organism>
<evidence type="ECO:0000313" key="1">
    <source>
        <dbReference type="EMBL" id="RZC20603.1"/>
    </source>
</evidence>
<reference evidence="1 2" key="1">
    <citation type="submission" date="2018-09" db="EMBL/GenBank/DDBJ databases">
        <title>A high-quality reference genome of wild soybean provides a powerful tool to mine soybean genomes.</title>
        <authorList>
            <person name="Xie M."/>
            <person name="Chung C.Y.L."/>
            <person name="Li M.-W."/>
            <person name="Wong F.-L."/>
            <person name="Chan T.-F."/>
            <person name="Lam H.-M."/>
        </authorList>
    </citation>
    <scope>NUCLEOTIDE SEQUENCE [LARGE SCALE GENOMIC DNA]</scope>
    <source>
        <strain evidence="2">cv. W05</strain>
        <tissue evidence="1">Hypocotyl of etiolated seedlings</tissue>
    </source>
</reference>
<dbReference type="EMBL" id="QZWG01000003">
    <property type="protein sequence ID" value="RZC20603.1"/>
    <property type="molecule type" value="Genomic_DNA"/>
</dbReference>
<evidence type="ECO:0000313" key="2">
    <source>
        <dbReference type="Proteomes" id="UP000289340"/>
    </source>
</evidence>
<gene>
    <name evidence="1" type="ORF">D0Y65_007123</name>
</gene>
<proteinExistence type="predicted"/>
<name>A0A445LBF0_GLYSO</name>
<dbReference type="AlphaFoldDB" id="A0A445LBF0"/>
<sequence length="78" mass="8562">MSNIDAYTTVLDIVRTTLSPRGKRFMPPLSLTDLVFGGVVEALTGFRGGGSWCLARGFVFCEGYFFCSSSAMHSHYEV</sequence>
<dbReference type="Proteomes" id="UP000289340">
    <property type="component" value="Chromosome 3"/>
</dbReference>
<keyword evidence="2" id="KW-1185">Reference proteome</keyword>
<accession>A0A445LBF0</accession>